<proteinExistence type="predicted"/>
<evidence type="ECO:0000313" key="3">
    <source>
        <dbReference type="Proteomes" id="UP000037696"/>
    </source>
</evidence>
<protein>
    <submittedName>
        <fullName evidence="2">Uncharacterized protein</fullName>
    </submittedName>
</protein>
<evidence type="ECO:0000256" key="1">
    <source>
        <dbReference type="SAM" id="MobiDB-lite"/>
    </source>
</evidence>
<feature type="compositionally biased region" description="Low complexity" evidence="1">
    <location>
        <begin position="36"/>
        <end position="46"/>
    </location>
</feature>
<comment type="caution">
    <text evidence="2">The sequence shown here is derived from an EMBL/GenBank/DDBJ whole genome shotgun (WGS) entry which is preliminary data.</text>
</comment>
<gene>
    <name evidence="2" type="ORF">ACN38_g6499</name>
</gene>
<name>A0A0M8NZS1_9EURO</name>
<keyword evidence="3" id="KW-1185">Reference proteome</keyword>
<dbReference type="Proteomes" id="UP000037696">
    <property type="component" value="Unassembled WGS sequence"/>
</dbReference>
<accession>A0A0M8NZS1</accession>
<sequence length="73" mass="8580">MQQRKIYQRSPCRKETSLGQGYKARQKSKDPKTKSLQLNQNQNQNQIPKMYKSSTLSSQEYLSSLSRLWKSVL</sequence>
<dbReference type="EMBL" id="LHQQ01000102">
    <property type="protein sequence ID" value="KOS42576.1"/>
    <property type="molecule type" value="Genomic_DNA"/>
</dbReference>
<feature type="region of interest" description="Disordered" evidence="1">
    <location>
        <begin position="1"/>
        <end position="52"/>
    </location>
</feature>
<organism evidence="2 3">
    <name type="scientific">Penicillium nordicum</name>
    <dbReference type="NCBI Taxonomy" id="229535"/>
    <lineage>
        <taxon>Eukaryota</taxon>
        <taxon>Fungi</taxon>
        <taxon>Dikarya</taxon>
        <taxon>Ascomycota</taxon>
        <taxon>Pezizomycotina</taxon>
        <taxon>Eurotiomycetes</taxon>
        <taxon>Eurotiomycetidae</taxon>
        <taxon>Eurotiales</taxon>
        <taxon>Aspergillaceae</taxon>
        <taxon>Penicillium</taxon>
    </lineage>
</organism>
<evidence type="ECO:0000313" key="2">
    <source>
        <dbReference type="EMBL" id="KOS42576.1"/>
    </source>
</evidence>
<reference evidence="2 3" key="1">
    <citation type="submission" date="2015-08" db="EMBL/GenBank/DDBJ databases">
        <title>Genome sequencing of Penicillium nordicum.</title>
        <authorList>
            <person name="Nguyen H.D."/>
            <person name="Seifert K.A."/>
        </authorList>
    </citation>
    <scope>NUCLEOTIDE SEQUENCE [LARGE SCALE GENOMIC DNA]</scope>
    <source>
        <strain evidence="2 3">DAOMC 185683</strain>
    </source>
</reference>
<dbReference type="AlphaFoldDB" id="A0A0M8NZS1"/>